<dbReference type="KEGG" id="agi:FSB73_03445"/>
<dbReference type="GO" id="GO:0019521">
    <property type="term" value="P:D-gluconate metabolic process"/>
    <property type="evidence" value="ECO:0007669"/>
    <property type="project" value="UniProtKB-KW"/>
</dbReference>
<dbReference type="PANTHER" id="PTHR43442:SF3">
    <property type="entry name" value="GLUCONOKINASE-RELATED"/>
    <property type="match status" value="1"/>
</dbReference>
<comment type="catalytic activity">
    <reaction evidence="9 10">
        <text>D-gluconate + ATP = 6-phospho-D-gluconate + ADP + H(+)</text>
        <dbReference type="Rhea" id="RHEA:19433"/>
        <dbReference type="ChEBI" id="CHEBI:15378"/>
        <dbReference type="ChEBI" id="CHEBI:18391"/>
        <dbReference type="ChEBI" id="CHEBI:30616"/>
        <dbReference type="ChEBI" id="CHEBI:58759"/>
        <dbReference type="ChEBI" id="CHEBI:456216"/>
        <dbReference type="EC" id="2.7.1.12"/>
    </reaction>
</comment>
<evidence type="ECO:0000256" key="9">
    <source>
        <dbReference type="ARBA" id="ARBA00048090"/>
    </source>
</evidence>
<evidence type="ECO:0000256" key="1">
    <source>
        <dbReference type="ARBA" id="ARBA00004761"/>
    </source>
</evidence>
<dbReference type="InterPro" id="IPR027417">
    <property type="entry name" value="P-loop_NTPase"/>
</dbReference>
<proteinExistence type="inferred from homology"/>
<comment type="pathway">
    <text evidence="1">Carbohydrate acid metabolism.</text>
</comment>
<dbReference type="EC" id="2.7.1.12" evidence="3 10"/>
<dbReference type="SUPFAM" id="SSF52540">
    <property type="entry name" value="P-loop containing nucleoside triphosphate hydrolases"/>
    <property type="match status" value="1"/>
</dbReference>
<name>A0A5B8VSQ3_9BACT</name>
<evidence type="ECO:0000256" key="10">
    <source>
        <dbReference type="RuleBase" id="RU363066"/>
    </source>
</evidence>
<dbReference type="Pfam" id="PF13671">
    <property type="entry name" value="AAA_33"/>
    <property type="match status" value="1"/>
</dbReference>
<gene>
    <name evidence="11" type="ORF">FSB73_03445</name>
</gene>
<evidence type="ECO:0000256" key="6">
    <source>
        <dbReference type="ARBA" id="ARBA00022777"/>
    </source>
</evidence>
<dbReference type="EMBL" id="CP042434">
    <property type="protein sequence ID" value="QEC74181.1"/>
    <property type="molecule type" value="Genomic_DNA"/>
</dbReference>
<keyword evidence="4 10" id="KW-0808">Transferase</keyword>
<dbReference type="Proteomes" id="UP000321291">
    <property type="component" value="Chromosome"/>
</dbReference>
<evidence type="ECO:0000256" key="7">
    <source>
        <dbReference type="ARBA" id="ARBA00022840"/>
    </source>
</evidence>
<evidence type="ECO:0000256" key="2">
    <source>
        <dbReference type="ARBA" id="ARBA00008420"/>
    </source>
</evidence>
<dbReference type="AlphaFoldDB" id="A0A5B8VSQ3"/>
<keyword evidence="5 10" id="KW-0547">Nucleotide-binding</keyword>
<evidence type="ECO:0000256" key="4">
    <source>
        <dbReference type="ARBA" id="ARBA00022679"/>
    </source>
</evidence>
<evidence type="ECO:0000256" key="8">
    <source>
        <dbReference type="ARBA" id="ARBA00023064"/>
    </source>
</evidence>
<dbReference type="Gene3D" id="3.40.50.300">
    <property type="entry name" value="P-loop containing nucleotide triphosphate hydrolases"/>
    <property type="match status" value="1"/>
</dbReference>
<dbReference type="OrthoDB" id="9813917at2"/>
<keyword evidence="6 10" id="KW-0418">Kinase</keyword>
<evidence type="ECO:0000256" key="5">
    <source>
        <dbReference type="ARBA" id="ARBA00022741"/>
    </source>
</evidence>
<protein>
    <recommendedName>
        <fullName evidence="3 10">Gluconokinase</fullName>
        <ecNumber evidence="3 10">2.7.1.12</ecNumber>
    </recommendedName>
</protein>
<dbReference type="CDD" id="cd02021">
    <property type="entry name" value="GntK"/>
    <property type="match status" value="1"/>
</dbReference>
<keyword evidence="8" id="KW-0311">Gluconate utilization</keyword>
<dbReference type="InterPro" id="IPR006001">
    <property type="entry name" value="Therm_gnt_kin"/>
</dbReference>
<evidence type="ECO:0000313" key="12">
    <source>
        <dbReference type="Proteomes" id="UP000321291"/>
    </source>
</evidence>
<comment type="similarity">
    <text evidence="2 10">Belongs to the gluconokinase GntK/GntV family.</text>
</comment>
<evidence type="ECO:0000313" key="11">
    <source>
        <dbReference type="EMBL" id="QEC74181.1"/>
    </source>
</evidence>
<dbReference type="GO" id="GO:0005524">
    <property type="term" value="F:ATP binding"/>
    <property type="evidence" value="ECO:0007669"/>
    <property type="project" value="UniProtKB-KW"/>
</dbReference>
<reference evidence="11 12" key="1">
    <citation type="journal article" date="2017" name="Int. J. Syst. Evol. Microbiol.">
        <title>Arachidicoccus ginsenosidivorans sp. nov., with ginsenoside-converting activity isolated from ginseng cultivating soil.</title>
        <authorList>
            <person name="Siddiqi M.Z."/>
            <person name="Aslam Z."/>
            <person name="Im W.T."/>
        </authorList>
    </citation>
    <scope>NUCLEOTIDE SEQUENCE [LARGE SCALE GENOMIC DNA]</scope>
    <source>
        <strain evidence="11 12">Gsoil 809</strain>
    </source>
</reference>
<dbReference type="PANTHER" id="PTHR43442">
    <property type="entry name" value="GLUCONOKINASE-RELATED"/>
    <property type="match status" value="1"/>
</dbReference>
<keyword evidence="12" id="KW-1185">Reference proteome</keyword>
<keyword evidence="7 10" id="KW-0067">ATP-binding</keyword>
<dbReference type="GO" id="GO:0005737">
    <property type="term" value="C:cytoplasm"/>
    <property type="evidence" value="ECO:0007669"/>
    <property type="project" value="TreeGrafter"/>
</dbReference>
<accession>A0A5B8VSQ3</accession>
<dbReference type="FunFam" id="3.40.50.300:FF:000522">
    <property type="entry name" value="Gluconokinase"/>
    <property type="match status" value="1"/>
</dbReference>
<dbReference type="NCBIfam" id="TIGR01313">
    <property type="entry name" value="therm_gnt_kin"/>
    <property type="match status" value="1"/>
</dbReference>
<organism evidence="11 12">
    <name type="scientific">Arachidicoccus ginsenosidivorans</name>
    <dbReference type="NCBI Taxonomy" id="496057"/>
    <lineage>
        <taxon>Bacteria</taxon>
        <taxon>Pseudomonadati</taxon>
        <taxon>Bacteroidota</taxon>
        <taxon>Chitinophagia</taxon>
        <taxon>Chitinophagales</taxon>
        <taxon>Chitinophagaceae</taxon>
        <taxon>Arachidicoccus</taxon>
    </lineage>
</organism>
<evidence type="ECO:0000256" key="3">
    <source>
        <dbReference type="ARBA" id="ARBA00012054"/>
    </source>
</evidence>
<sequence length="172" mass="19386">MQGKCIIVMGVSGCGKSTIAKAIVGRTGAVFLEGDDFHSKENIAKMHSGHPLNDQDRAGWLAAIHDKILELTGAGKEVIVSCSALKKSYRDRLRDPRYPILFIYLKGSFSLIHSWMVARKGHFMPAKLLKSQFDTLEEPDATEKDIVTIHLQPNLKKEIHQVFDRLRGRRYI</sequence>
<dbReference type="GO" id="GO:0046316">
    <property type="term" value="F:gluconokinase activity"/>
    <property type="evidence" value="ECO:0007669"/>
    <property type="project" value="UniProtKB-EC"/>
</dbReference>